<dbReference type="GO" id="GO:0005789">
    <property type="term" value="C:endoplasmic reticulum membrane"/>
    <property type="evidence" value="ECO:0007669"/>
    <property type="project" value="TreeGrafter"/>
</dbReference>
<feature type="non-terminal residue" evidence="7">
    <location>
        <position position="445"/>
    </location>
</feature>
<dbReference type="KEGG" id="tng:GSTEN00001628G001"/>
<feature type="region of interest" description="Disordered" evidence="6">
    <location>
        <begin position="1"/>
        <end position="110"/>
    </location>
</feature>
<dbReference type="AlphaFoldDB" id="Q4TFH8"/>
<feature type="non-terminal residue" evidence="7">
    <location>
        <position position="1"/>
    </location>
</feature>
<reference evidence="7" key="2">
    <citation type="submission" date="2004-02" db="EMBL/GenBank/DDBJ databases">
        <authorList>
            <consortium name="Genoscope"/>
            <consortium name="Whitehead Institute Centre for Genome Research"/>
        </authorList>
    </citation>
    <scope>NUCLEOTIDE SEQUENCE</scope>
</reference>
<evidence type="ECO:0000256" key="3">
    <source>
        <dbReference type="ARBA" id="ARBA00022989"/>
    </source>
</evidence>
<protein>
    <submittedName>
        <fullName evidence="7">(spotted green pufferfish) hypothetical protein</fullName>
    </submittedName>
</protein>
<organism evidence="7">
    <name type="scientific">Tetraodon nigroviridis</name>
    <name type="common">Spotted green pufferfish</name>
    <name type="synonym">Chelonodon nigroviridis</name>
    <dbReference type="NCBI Taxonomy" id="99883"/>
    <lineage>
        <taxon>Eukaryota</taxon>
        <taxon>Metazoa</taxon>
        <taxon>Chordata</taxon>
        <taxon>Craniata</taxon>
        <taxon>Vertebrata</taxon>
        <taxon>Euteleostomi</taxon>
        <taxon>Actinopterygii</taxon>
        <taxon>Neopterygii</taxon>
        <taxon>Teleostei</taxon>
        <taxon>Neoteleostei</taxon>
        <taxon>Acanthomorphata</taxon>
        <taxon>Eupercaria</taxon>
        <taxon>Tetraodontiformes</taxon>
        <taxon>Tetradontoidea</taxon>
        <taxon>Tetraodontidae</taxon>
        <taxon>Tetraodon</taxon>
    </lineage>
</organism>
<dbReference type="EMBL" id="CAAE01004464">
    <property type="protein sequence ID" value="CAF88354.1"/>
    <property type="molecule type" value="Genomic_DNA"/>
</dbReference>
<keyword evidence="2" id="KW-0812">Transmembrane</keyword>
<evidence type="ECO:0000256" key="6">
    <source>
        <dbReference type="SAM" id="MobiDB-lite"/>
    </source>
</evidence>
<evidence type="ECO:0000256" key="5">
    <source>
        <dbReference type="ARBA" id="ARBA00023186"/>
    </source>
</evidence>
<dbReference type="PANTHER" id="PTHR44176">
    <property type="entry name" value="DNAJ HOMOLOG SUBFAMILY C MEMBER 25"/>
    <property type="match status" value="1"/>
</dbReference>
<feature type="compositionally biased region" description="Basic residues" evidence="6">
    <location>
        <begin position="28"/>
        <end position="43"/>
    </location>
</feature>
<feature type="compositionally biased region" description="Basic and acidic residues" evidence="6">
    <location>
        <begin position="77"/>
        <end position="98"/>
    </location>
</feature>
<proteinExistence type="predicted"/>
<sequence>SEALVVGRGGGPVRVPPTDGRGAGGRAVLRHRGVLRRARRPQRGHQGGDRPGLPTAGAPLPPRRLQAGGAWLGGRDQGVRPEKVPGHRDRVRDVEGWSKRPRGPDASIWTRTRSPPCPTALFLLVLVSPTWAPRVSPWRQKDATGVCILVDPDARVCVCICVYVCVCMCVCLCACRMRKAGGTTNTCWITPRSTTSTTTPTTAAAWPPRWTSGWSSWSPSAPSPSSRYGAVRAPASVPPQPLTPVSPQYYSWHTDYNEAINYLVTVPKYRIQAAEIARQQGLLNRPKEKGKNRRSKEEIREQEEEVIRDIIKNKIDIKGGYQKPNLSDILLCQMVLFPYHLSRYLAWYASWLYRFTIRREEYGDQEKLYIIRRHMKMSQSQFDSLDENLRRSFLEKQLWIKENYEVYRKDQEEEMKVKMATDSRMKRYRRWMRNEGPGRLTFADD</sequence>
<dbReference type="PANTHER" id="PTHR44176:SF1">
    <property type="entry name" value="DNAJ HOMOLOG SUBFAMILY C MEMBER 25"/>
    <property type="match status" value="1"/>
</dbReference>
<evidence type="ECO:0000256" key="2">
    <source>
        <dbReference type="ARBA" id="ARBA00022692"/>
    </source>
</evidence>
<gene>
    <name evidence="7" type="ORF">GSTENG00001628001</name>
</gene>
<keyword evidence="4" id="KW-0472">Membrane</keyword>
<evidence type="ECO:0000256" key="1">
    <source>
        <dbReference type="ARBA" id="ARBA00004370"/>
    </source>
</evidence>
<comment type="caution">
    <text evidence="7">The sequence shown here is derived from an EMBL/GenBank/DDBJ whole genome shotgun (WGS) entry which is preliminary data.</text>
</comment>
<comment type="subcellular location">
    <subcellularLocation>
        <location evidence="1">Membrane</location>
    </subcellularLocation>
</comment>
<keyword evidence="5" id="KW-0143">Chaperone</keyword>
<reference evidence="7" key="1">
    <citation type="journal article" date="2004" name="Nature">
        <title>Genome duplication in the teleost fish Tetraodon nigroviridis reveals the early vertebrate proto-karyotype.</title>
        <authorList>
            <person name="Jaillon O."/>
            <person name="Aury J.-M."/>
            <person name="Brunet F."/>
            <person name="Petit J.-L."/>
            <person name="Stange-Thomann N."/>
            <person name="Mauceli E."/>
            <person name="Bouneau L."/>
            <person name="Fischer C."/>
            <person name="Ozouf-Costaz C."/>
            <person name="Bernot A."/>
            <person name="Nicaud S."/>
            <person name="Jaffe D."/>
            <person name="Fisher S."/>
            <person name="Lutfalla G."/>
            <person name="Dossat C."/>
            <person name="Segurens B."/>
            <person name="Dasilva C."/>
            <person name="Salanoubat M."/>
            <person name="Levy M."/>
            <person name="Boudet N."/>
            <person name="Castellano S."/>
            <person name="Anthouard V."/>
            <person name="Jubin C."/>
            <person name="Castelli V."/>
            <person name="Katinka M."/>
            <person name="Vacherie B."/>
            <person name="Biemont C."/>
            <person name="Skalli Z."/>
            <person name="Cattolico L."/>
            <person name="Poulain J."/>
            <person name="De Berardinis V."/>
            <person name="Cruaud C."/>
            <person name="Duprat S."/>
            <person name="Brottier P."/>
            <person name="Coutanceau J.-P."/>
            <person name="Gouzy J."/>
            <person name="Parra G."/>
            <person name="Lardier G."/>
            <person name="Chapple C."/>
            <person name="McKernan K.J."/>
            <person name="McEwan P."/>
            <person name="Bosak S."/>
            <person name="Kellis M."/>
            <person name="Volff J.-N."/>
            <person name="Guigo R."/>
            <person name="Zody M.C."/>
            <person name="Mesirov J."/>
            <person name="Lindblad-Toh K."/>
            <person name="Birren B."/>
            <person name="Nusbaum C."/>
            <person name="Kahn D."/>
            <person name="Robinson-Rechavi M."/>
            <person name="Laudet V."/>
            <person name="Schachter V."/>
            <person name="Quetier F."/>
            <person name="Saurin W."/>
            <person name="Scarpelli C."/>
            <person name="Wincker P."/>
            <person name="Lander E.S."/>
            <person name="Weissenbach J."/>
            <person name="Roest Crollius H."/>
        </authorList>
    </citation>
    <scope>NUCLEOTIDE SEQUENCE [LARGE SCALE GENOMIC DNA]</scope>
</reference>
<name>Q4TFH8_TETNG</name>
<evidence type="ECO:0000313" key="7">
    <source>
        <dbReference type="EMBL" id="CAF88354.1"/>
    </source>
</evidence>
<dbReference type="OrthoDB" id="270167at2759"/>
<keyword evidence="3" id="KW-1133">Transmembrane helix</keyword>
<dbReference type="InterPro" id="IPR044632">
    <property type="entry name" value="DNAJC25-like"/>
</dbReference>
<evidence type="ECO:0000256" key="4">
    <source>
        <dbReference type="ARBA" id="ARBA00023136"/>
    </source>
</evidence>
<accession>Q4TFH8</accession>
<dbReference type="GO" id="GO:0006457">
    <property type="term" value="P:protein folding"/>
    <property type="evidence" value="ECO:0007669"/>
    <property type="project" value="InterPro"/>
</dbReference>